<keyword evidence="2" id="KW-0808">Transferase</keyword>
<dbReference type="Gene3D" id="3.40.630.30">
    <property type="match status" value="1"/>
</dbReference>
<dbReference type="SUPFAM" id="SSF55729">
    <property type="entry name" value="Acyl-CoA N-acyltransferases (Nat)"/>
    <property type="match status" value="1"/>
</dbReference>
<keyword evidence="3" id="KW-1185">Reference proteome</keyword>
<dbReference type="Proteomes" id="UP000571017">
    <property type="component" value="Unassembled WGS sequence"/>
</dbReference>
<feature type="domain" description="N-acetyltransferase" evidence="1">
    <location>
        <begin position="2"/>
        <end position="132"/>
    </location>
</feature>
<reference evidence="2 3" key="1">
    <citation type="journal article" date="2004" name="Extremophiles">
        <title>Halobacillus locisalis sp. nov., a halophilic bacterium isolated from a marine solar saltern of the Yellow Sea in Korea.</title>
        <authorList>
            <person name="Yoon J.H."/>
            <person name="Kang K.H."/>
            <person name="Oh T.K."/>
            <person name="Park Y.H."/>
        </authorList>
    </citation>
    <scope>NUCLEOTIDE SEQUENCE [LARGE SCALE GENOMIC DNA]</scope>
    <source>
        <strain evidence="2 3">KCTC 3788</strain>
    </source>
</reference>
<evidence type="ECO:0000313" key="3">
    <source>
        <dbReference type="Proteomes" id="UP000571017"/>
    </source>
</evidence>
<dbReference type="CDD" id="cd04301">
    <property type="entry name" value="NAT_SF"/>
    <property type="match status" value="1"/>
</dbReference>
<dbReference type="InterPro" id="IPR000182">
    <property type="entry name" value="GNAT_dom"/>
</dbReference>
<gene>
    <name evidence="2" type="ORF">H0266_09820</name>
</gene>
<sequence>MIEITSTSLSSRVRELFSYVTSTRKTASLYQTYVAEKDYRLYGMISGGDVIGIVGVHKYEQARYEIKHIALLPSERGKGYGRKMIKAVMMENPAAGIVAETDREAIQFYEKCGFEVTSLGEKYPGVERFKCEYHSGV</sequence>
<dbReference type="Pfam" id="PF13508">
    <property type="entry name" value="Acetyltransf_7"/>
    <property type="match status" value="1"/>
</dbReference>
<evidence type="ECO:0000259" key="1">
    <source>
        <dbReference type="PROSITE" id="PS51186"/>
    </source>
</evidence>
<dbReference type="PROSITE" id="PS51186">
    <property type="entry name" value="GNAT"/>
    <property type="match status" value="1"/>
</dbReference>
<dbReference type="GO" id="GO:0016747">
    <property type="term" value="F:acyltransferase activity, transferring groups other than amino-acyl groups"/>
    <property type="evidence" value="ECO:0007669"/>
    <property type="project" value="InterPro"/>
</dbReference>
<dbReference type="RefSeq" id="WP_181472221.1">
    <property type="nucleotide sequence ID" value="NZ_JACEFG010000002.1"/>
</dbReference>
<dbReference type="AlphaFoldDB" id="A0A838CT64"/>
<comment type="caution">
    <text evidence="2">The sequence shown here is derived from an EMBL/GenBank/DDBJ whole genome shotgun (WGS) entry which is preliminary data.</text>
</comment>
<proteinExistence type="predicted"/>
<dbReference type="InterPro" id="IPR016181">
    <property type="entry name" value="Acyl_CoA_acyltransferase"/>
</dbReference>
<protein>
    <submittedName>
        <fullName evidence="2">GNAT family N-acetyltransferase</fullName>
    </submittedName>
</protein>
<evidence type="ECO:0000313" key="2">
    <source>
        <dbReference type="EMBL" id="MBA2175190.1"/>
    </source>
</evidence>
<organism evidence="2 3">
    <name type="scientific">Halobacillus locisalis</name>
    <dbReference type="NCBI Taxonomy" id="220753"/>
    <lineage>
        <taxon>Bacteria</taxon>
        <taxon>Bacillati</taxon>
        <taxon>Bacillota</taxon>
        <taxon>Bacilli</taxon>
        <taxon>Bacillales</taxon>
        <taxon>Bacillaceae</taxon>
        <taxon>Halobacillus</taxon>
    </lineage>
</organism>
<dbReference type="EMBL" id="JACEFG010000002">
    <property type="protein sequence ID" value="MBA2175190.1"/>
    <property type="molecule type" value="Genomic_DNA"/>
</dbReference>
<accession>A0A838CT64</accession>
<name>A0A838CT64_9BACI</name>